<protein>
    <submittedName>
        <fullName evidence="2">Uncharacterized protein</fullName>
    </submittedName>
</protein>
<gene>
    <name evidence="2" type="ORF">UFOVP254_2</name>
    <name evidence="1" type="ORF">UFOVP76_51</name>
</gene>
<accession>A0A6J5LM63</accession>
<evidence type="ECO:0000313" key="1">
    <source>
        <dbReference type="EMBL" id="CAB4127139.1"/>
    </source>
</evidence>
<dbReference type="EMBL" id="LR796269">
    <property type="protein sequence ID" value="CAB4132839.1"/>
    <property type="molecule type" value="Genomic_DNA"/>
</dbReference>
<proteinExistence type="predicted"/>
<name>A0A6J5LM63_9CAUD</name>
<dbReference type="EMBL" id="LR796204">
    <property type="protein sequence ID" value="CAB4127139.1"/>
    <property type="molecule type" value="Genomic_DNA"/>
</dbReference>
<evidence type="ECO:0000313" key="2">
    <source>
        <dbReference type="EMBL" id="CAB4132839.1"/>
    </source>
</evidence>
<sequence>MSFRPKPRTSFLTVRVTDSVRKQFDQYASDLEILPSQLLRTLVEALIDQRLVLKPKQSTVIKDPK</sequence>
<reference evidence="2" key="1">
    <citation type="submission" date="2020-04" db="EMBL/GenBank/DDBJ databases">
        <authorList>
            <person name="Chiriac C."/>
            <person name="Salcher M."/>
            <person name="Ghai R."/>
            <person name="Kavagutti S V."/>
        </authorList>
    </citation>
    <scope>NUCLEOTIDE SEQUENCE</scope>
</reference>
<organism evidence="2">
    <name type="scientific">uncultured Caudovirales phage</name>
    <dbReference type="NCBI Taxonomy" id="2100421"/>
    <lineage>
        <taxon>Viruses</taxon>
        <taxon>Duplodnaviria</taxon>
        <taxon>Heunggongvirae</taxon>
        <taxon>Uroviricota</taxon>
        <taxon>Caudoviricetes</taxon>
        <taxon>Peduoviridae</taxon>
        <taxon>Maltschvirus</taxon>
        <taxon>Maltschvirus maltsch</taxon>
    </lineage>
</organism>